<accession>A0A6A5VXX2</accession>
<evidence type="ECO:0000313" key="2">
    <source>
        <dbReference type="Proteomes" id="UP000799779"/>
    </source>
</evidence>
<protein>
    <submittedName>
        <fullName evidence="1">Uncharacterized protein</fullName>
    </submittedName>
</protein>
<dbReference type="AlphaFoldDB" id="A0A6A5VXX2"/>
<dbReference type="EMBL" id="ML977662">
    <property type="protein sequence ID" value="KAF1994403.1"/>
    <property type="molecule type" value="Genomic_DNA"/>
</dbReference>
<proteinExistence type="predicted"/>
<sequence length="67" mass="7993">MCAQLCLPFWPHSRLKKNHKYFPPHPGSVRHPCPYHFHAPHLPHHPYQYQDPLLRLHLQPVTVNIFA</sequence>
<gene>
    <name evidence="1" type="ORF">P154DRAFT_32481</name>
</gene>
<keyword evidence="2" id="KW-1185">Reference proteome</keyword>
<reference evidence="1" key="1">
    <citation type="journal article" date="2020" name="Stud. Mycol.">
        <title>101 Dothideomycetes genomes: a test case for predicting lifestyles and emergence of pathogens.</title>
        <authorList>
            <person name="Haridas S."/>
            <person name="Albert R."/>
            <person name="Binder M."/>
            <person name="Bloem J."/>
            <person name="Labutti K."/>
            <person name="Salamov A."/>
            <person name="Andreopoulos B."/>
            <person name="Baker S."/>
            <person name="Barry K."/>
            <person name="Bills G."/>
            <person name="Bluhm B."/>
            <person name="Cannon C."/>
            <person name="Castanera R."/>
            <person name="Culley D."/>
            <person name="Daum C."/>
            <person name="Ezra D."/>
            <person name="Gonzalez J."/>
            <person name="Henrissat B."/>
            <person name="Kuo A."/>
            <person name="Liang C."/>
            <person name="Lipzen A."/>
            <person name="Lutzoni F."/>
            <person name="Magnuson J."/>
            <person name="Mondo S."/>
            <person name="Nolan M."/>
            <person name="Ohm R."/>
            <person name="Pangilinan J."/>
            <person name="Park H.-J."/>
            <person name="Ramirez L."/>
            <person name="Alfaro M."/>
            <person name="Sun H."/>
            <person name="Tritt A."/>
            <person name="Yoshinaga Y."/>
            <person name="Zwiers L.-H."/>
            <person name="Turgeon B."/>
            <person name="Goodwin S."/>
            <person name="Spatafora J."/>
            <person name="Crous P."/>
            <person name="Grigoriev I."/>
        </authorList>
    </citation>
    <scope>NUCLEOTIDE SEQUENCE</scope>
    <source>
        <strain evidence="1">CBS 123094</strain>
    </source>
</reference>
<dbReference type="Proteomes" id="UP000799779">
    <property type="component" value="Unassembled WGS sequence"/>
</dbReference>
<evidence type="ECO:0000313" key="1">
    <source>
        <dbReference type="EMBL" id="KAF1994403.1"/>
    </source>
</evidence>
<organism evidence="1 2">
    <name type="scientific">Amniculicola lignicola CBS 123094</name>
    <dbReference type="NCBI Taxonomy" id="1392246"/>
    <lineage>
        <taxon>Eukaryota</taxon>
        <taxon>Fungi</taxon>
        <taxon>Dikarya</taxon>
        <taxon>Ascomycota</taxon>
        <taxon>Pezizomycotina</taxon>
        <taxon>Dothideomycetes</taxon>
        <taxon>Pleosporomycetidae</taxon>
        <taxon>Pleosporales</taxon>
        <taxon>Amniculicolaceae</taxon>
        <taxon>Amniculicola</taxon>
    </lineage>
</organism>
<name>A0A6A5VXX2_9PLEO</name>